<proteinExistence type="inferred from homology"/>
<dbReference type="GO" id="GO:0004798">
    <property type="term" value="F:dTMP kinase activity"/>
    <property type="evidence" value="ECO:0007669"/>
    <property type="project" value="UniProtKB-EC"/>
</dbReference>
<evidence type="ECO:0000313" key="10">
    <source>
        <dbReference type="EMBL" id="XAM17976.1"/>
    </source>
</evidence>
<dbReference type="Pfam" id="PF02223">
    <property type="entry name" value="Thymidylate_kin"/>
    <property type="match status" value="1"/>
</dbReference>
<dbReference type="RefSeq" id="WP_295701404.1">
    <property type="nucleotide sequence ID" value="NZ_CP145316.1"/>
</dbReference>
<evidence type="ECO:0000256" key="2">
    <source>
        <dbReference type="ARBA" id="ARBA00022679"/>
    </source>
</evidence>
<dbReference type="NCBIfam" id="TIGR00041">
    <property type="entry name" value="DTMP_kinase"/>
    <property type="match status" value="1"/>
</dbReference>
<keyword evidence="3 8" id="KW-0545">Nucleotide biosynthesis</keyword>
<dbReference type="SUPFAM" id="SSF52540">
    <property type="entry name" value="P-loop containing nucleoside triphosphate hydrolases"/>
    <property type="match status" value="1"/>
</dbReference>
<dbReference type="Gene3D" id="3.40.50.300">
    <property type="entry name" value="P-loop containing nucleotide triphosphate hydrolases"/>
    <property type="match status" value="1"/>
</dbReference>
<feature type="domain" description="Thymidylate kinase-like" evidence="9">
    <location>
        <begin position="5"/>
        <end position="187"/>
    </location>
</feature>
<evidence type="ECO:0000256" key="5">
    <source>
        <dbReference type="ARBA" id="ARBA00022777"/>
    </source>
</evidence>
<evidence type="ECO:0000256" key="4">
    <source>
        <dbReference type="ARBA" id="ARBA00022741"/>
    </source>
</evidence>
<dbReference type="PANTHER" id="PTHR10344">
    <property type="entry name" value="THYMIDYLATE KINASE"/>
    <property type="match status" value="1"/>
</dbReference>
<evidence type="ECO:0000256" key="3">
    <source>
        <dbReference type="ARBA" id="ARBA00022727"/>
    </source>
</evidence>
<feature type="binding site" evidence="8">
    <location>
        <begin position="7"/>
        <end position="14"/>
    </location>
    <ligand>
        <name>ATP</name>
        <dbReference type="ChEBI" id="CHEBI:30616"/>
    </ligand>
</feature>
<evidence type="ECO:0000256" key="7">
    <source>
        <dbReference type="ARBA" id="ARBA00048743"/>
    </source>
</evidence>
<evidence type="ECO:0000256" key="1">
    <source>
        <dbReference type="ARBA" id="ARBA00009776"/>
    </source>
</evidence>
<sequence>MYVALEGIDTCGKSTQITLLKSHYPDAIFTKEPGGSVLGEAIRELVLFTPQKAGFALDKYAEAFLFLADRAQHYTQVLSPNMDKLIITDRSVISGIAYAKDIDIEQSIELNRYALRGCFPDLVVILELDRVQLQERLAQKAHDSIESRGIEYMLEIQNRLVCVVKQIGLEHIVINANKPREEICTEIKTYIDRIFMDSQK</sequence>
<dbReference type="EC" id="2.7.4.9" evidence="8"/>
<dbReference type="HAMAP" id="MF_00165">
    <property type="entry name" value="Thymidylate_kinase"/>
    <property type="match status" value="1"/>
</dbReference>
<keyword evidence="2 8" id="KW-0808">Transferase</keyword>
<dbReference type="EMBL" id="CP145316">
    <property type="protein sequence ID" value="XAM17976.1"/>
    <property type="molecule type" value="Genomic_DNA"/>
</dbReference>
<dbReference type="Proteomes" id="UP001434737">
    <property type="component" value="Chromosome"/>
</dbReference>
<accession>A0ABZ3F7B6</accession>
<dbReference type="InterPro" id="IPR039430">
    <property type="entry name" value="Thymidylate_kin-like_dom"/>
</dbReference>
<evidence type="ECO:0000256" key="8">
    <source>
        <dbReference type="HAMAP-Rule" id="MF_00165"/>
    </source>
</evidence>
<protein>
    <recommendedName>
        <fullName evidence="8">Thymidylate kinase</fullName>
        <ecNumber evidence="8">2.7.4.9</ecNumber>
    </recommendedName>
    <alternativeName>
        <fullName evidence="8">dTMP kinase</fullName>
    </alternativeName>
</protein>
<dbReference type="InterPro" id="IPR027417">
    <property type="entry name" value="P-loop_NTPase"/>
</dbReference>
<comment type="catalytic activity">
    <reaction evidence="7 8">
        <text>dTMP + ATP = dTDP + ADP</text>
        <dbReference type="Rhea" id="RHEA:13517"/>
        <dbReference type="ChEBI" id="CHEBI:30616"/>
        <dbReference type="ChEBI" id="CHEBI:58369"/>
        <dbReference type="ChEBI" id="CHEBI:63528"/>
        <dbReference type="ChEBI" id="CHEBI:456216"/>
        <dbReference type="EC" id="2.7.4.9"/>
    </reaction>
</comment>
<keyword evidence="6 8" id="KW-0067">ATP-binding</keyword>
<evidence type="ECO:0000259" key="9">
    <source>
        <dbReference type="Pfam" id="PF02223"/>
    </source>
</evidence>
<dbReference type="InterPro" id="IPR018094">
    <property type="entry name" value="Thymidylate_kinase"/>
</dbReference>
<name>A0ABZ3F7B6_9HELI</name>
<dbReference type="CDD" id="cd01672">
    <property type="entry name" value="TMPK"/>
    <property type="match status" value="1"/>
</dbReference>
<keyword evidence="5 8" id="KW-0418">Kinase</keyword>
<reference evidence="10 11" key="1">
    <citation type="submission" date="2024-02" db="EMBL/GenBank/DDBJ databases">
        <title>Genome and pathogenicity analysis of Helicobacter mastomyrinus isolated from mice.</title>
        <authorList>
            <person name="Zhu L."/>
        </authorList>
    </citation>
    <scope>NUCLEOTIDE SEQUENCE [LARGE SCALE GENOMIC DNA]</scope>
    <source>
        <strain evidence="10 11">Hm-17</strain>
    </source>
</reference>
<dbReference type="PANTHER" id="PTHR10344:SF4">
    <property type="entry name" value="UMP-CMP KINASE 2, MITOCHONDRIAL"/>
    <property type="match status" value="1"/>
</dbReference>
<organism evidence="10 11">
    <name type="scientific">Helicobacter mastomyrinus</name>
    <dbReference type="NCBI Taxonomy" id="287948"/>
    <lineage>
        <taxon>Bacteria</taxon>
        <taxon>Pseudomonadati</taxon>
        <taxon>Campylobacterota</taxon>
        <taxon>Epsilonproteobacteria</taxon>
        <taxon>Campylobacterales</taxon>
        <taxon>Helicobacteraceae</taxon>
        <taxon>Helicobacter</taxon>
    </lineage>
</organism>
<evidence type="ECO:0000256" key="6">
    <source>
        <dbReference type="ARBA" id="ARBA00022840"/>
    </source>
</evidence>
<evidence type="ECO:0000313" key="11">
    <source>
        <dbReference type="Proteomes" id="UP001434737"/>
    </source>
</evidence>
<keyword evidence="4 8" id="KW-0547">Nucleotide-binding</keyword>
<comment type="similarity">
    <text evidence="1 8">Belongs to the thymidylate kinase family.</text>
</comment>
<comment type="function">
    <text evidence="8">Phosphorylation of dTMP to form dTDP in both de novo and salvage pathways of dTTP synthesis.</text>
</comment>
<keyword evidence="11" id="KW-1185">Reference proteome</keyword>
<gene>
    <name evidence="8 10" type="primary">tmk</name>
    <name evidence="10" type="ORF">V3I05_09855</name>
</gene>